<accession>A0ABY4BQY6</accession>
<name>A0ABY4BQY6_9FLAO</name>
<evidence type="ECO:0008006" key="3">
    <source>
        <dbReference type="Google" id="ProtNLM"/>
    </source>
</evidence>
<dbReference type="EMBL" id="CP094532">
    <property type="protein sequence ID" value="UOE41613.1"/>
    <property type="molecule type" value="Genomic_DNA"/>
</dbReference>
<sequence>MVSAIANGCSQTISGSSTVTVNALPTATVVATSPICTGENAVFTITGTPNAVVTYNLNGGSNTTVTFDSAGSATVTVNAVTTSQVLNAISASNPATSCAQNLNGTATVVVEQCACHNDPNTSTAGLPVKHGITLLKRAGADNGNWPMLRNSAHTALESNVKGFVITRIATADLPNITNPVEGMMVYDTTAKCLKLFADGVWSCFNTPACQ</sequence>
<evidence type="ECO:0000313" key="2">
    <source>
        <dbReference type="Proteomes" id="UP000831460"/>
    </source>
</evidence>
<protein>
    <recommendedName>
        <fullName evidence="3">Ig-like domain-containing protein</fullName>
    </recommendedName>
</protein>
<evidence type="ECO:0000313" key="1">
    <source>
        <dbReference type="EMBL" id="UOE41613.1"/>
    </source>
</evidence>
<gene>
    <name evidence="1" type="ORF">MTP09_02960</name>
</gene>
<organism evidence="1 2">
    <name type="scientific">Chryseobacterium suipulveris</name>
    <dbReference type="NCBI Taxonomy" id="2929800"/>
    <lineage>
        <taxon>Bacteria</taxon>
        <taxon>Pseudomonadati</taxon>
        <taxon>Bacteroidota</taxon>
        <taxon>Flavobacteriia</taxon>
        <taxon>Flavobacteriales</taxon>
        <taxon>Weeksellaceae</taxon>
        <taxon>Chryseobacterium group</taxon>
        <taxon>Chryseobacterium</taxon>
    </lineage>
</organism>
<dbReference type="Proteomes" id="UP000831460">
    <property type="component" value="Chromosome"/>
</dbReference>
<proteinExistence type="predicted"/>
<reference evidence="1 2" key="1">
    <citation type="submission" date="2022-03" db="EMBL/GenBank/DDBJ databases">
        <title>Chryseobacterium sp. isolated from particulate matters in swine house.</title>
        <authorList>
            <person name="Won M."/>
            <person name="Kim S.-J."/>
            <person name="Kwon S.-W."/>
        </authorList>
    </citation>
    <scope>NUCLEOTIDE SEQUENCE [LARGE SCALE GENOMIC DNA]</scope>
    <source>
        <strain evidence="1 2">SC2-2</strain>
    </source>
</reference>
<dbReference type="RefSeq" id="WP_243550423.1">
    <property type="nucleotide sequence ID" value="NZ_CP094532.1"/>
</dbReference>
<keyword evidence="2" id="KW-1185">Reference proteome</keyword>